<feature type="region of interest" description="Disordered" evidence="1">
    <location>
        <begin position="520"/>
        <end position="550"/>
    </location>
</feature>
<dbReference type="OrthoDB" id="2187852at2759"/>
<comment type="caution">
    <text evidence="2">The sequence shown here is derived from an EMBL/GenBank/DDBJ whole genome shotgun (WGS) entry which is preliminary data.</text>
</comment>
<organism evidence="2 3">
    <name type="scientific">Nematocida displodere</name>
    <dbReference type="NCBI Taxonomy" id="1805483"/>
    <lineage>
        <taxon>Eukaryota</taxon>
        <taxon>Fungi</taxon>
        <taxon>Fungi incertae sedis</taxon>
        <taxon>Microsporidia</taxon>
        <taxon>Nematocida</taxon>
    </lineage>
</organism>
<name>A0A177EBE9_9MICR</name>
<evidence type="ECO:0000313" key="2">
    <source>
        <dbReference type="EMBL" id="OAG29265.1"/>
    </source>
</evidence>
<proteinExistence type="predicted"/>
<dbReference type="GeneID" id="93647688"/>
<dbReference type="RefSeq" id="XP_067543944.1">
    <property type="nucleotide sequence ID" value="XM_067688756.1"/>
</dbReference>
<dbReference type="AlphaFoldDB" id="A0A177EBE9"/>
<dbReference type="Proteomes" id="UP000185944">
    <property type="component" value="Unassembled WGS sequence"/>
</dbReference>
<dbReference type="InterPro" id="IPR011989">
    <property type="entry name" value="ARM-like"/>
</dbReference>
<reference evidence="2 3" key="1">
    <citation type="submission" date="2016-02" db="EMBL/GenBank/DDBJ databases">
        <title>Discovery of a natural microsporidian pathogen with a broad tissue tropism in Caenorhabditis elegans.</title>
        <authorList>
            <person name="Luallen R.J."/>
            <person name="Reinke A.W."/>
            <person name="Tong L."/>
            <person name="Botts M.R."/>
            <person name="Felix M.-A."/>
            <person name="Troemel E.R."/>
        </authorList>
    </citation>
    <scope>NUCLEOTIDE SEQUENCE [LARGE SCALE GENOMIC DNA]</scope>
    <source>
        <strain evidence="2 3">JUm2807</strain>
    </source>
</reference>
<protein>
    <submittedName>
        <fullName evidence="2">Uncharacterized protein</fullName>
    </submittedName>
</protein>
<dbReference type="Gene3D" id="1.25.10.10">
    <property type="entry name" value="Leucine-rich Repeat Variant"/>
    <property type="match status" value="1"/>
</dbReference>
<gene>
    <name evidence="2" type="ORF">NEDG_01338</name>
</gene>
<feature type="compositionally biased region" description="Low complexity" evidence="1">
    <location>
        <begin position="520"/>
        <end position="543"/>
    </location>
</feature>
<dbReference type="VEuPathDB" id="MicrosporidiaDB:NEDG_01338"/>
<keyword evidence="3" id="KW-1185">Reference proteome</keyword>
<accession>A0A177EBE9</accession>
<dbReference type="EMBL" id="LTDL01000041">
    <property type="protein sequence ID" value="OAG29265.1"/>
    <property type="molecule type" value="Genomic_DNA"/>
</dbReference>
<evidence type="ECO:0000313" key="3">
    <source>
        <dbReference type="Proteomes" id="UP000185944"/>
    </source>
</evidence>
<sequence length="550" mass="59936">MDAQERAALISARLKASTYLGDKLDAVKEADKLASENTLIAGTYLLTALLEVSKDPELFGNSDLFAALNKILTGASGNEFIDIIFKQEDVPSLVVFYLLQKQTDSCPELAQTLEVLARARGAELARSVAASEDLVELLGGASEGRGVLIRVLKTLARTSPSLNKLLIFNGFLEGMMNLSLKAKTREGSREALTALFEAMINGAEGVQYFLELPWRAWLGKVLSLHPHYATRLIQGLASHSRHRKRVAPLLGVVVDLQDLFSIYLLSIREPGPCFEVSEGGLAEKLAAIVEQAKTASCFTKLNTIMGIEYNISQSTETKRGSVGDISFLGRVCQKPVEISEDDVFLLVYDLTKLPQMSLPHSVLFVKTALLLVLHNGSPALLSPEVLQEVRELLETERPSLYVKAACGVWLLKAFLEAAPEEKDLGAFRDLEEKILPQVQHFATALVAPVPTPCLAKGCKRCYLSEVLASSPLLPEPCQTISHPLWLPPFAAALVLSVYTTYLGTISAQIPSFVRVPNTPTIPTPGHNTTTPNHNTKPAPNTTTQNNVFDL</sequence>
<evidence type="ECO:0000256" key="1">
    <source>
        <dbReference type="SAM" id="MobiDB-lite"/>
    </source>
</evidence>